<keyword evidence="3" id="KW-1185">Reference proteome</keyword>
<evidence type="ECO:0000313" key="3">
    <source>
        <dbReference type="Proteomes" id="UP001611415"/>
    </source>
</evidence>
<accession>A0ABW7X142</accession>
<feature type="transmembrane region" description="Helical" evidence="1">
    <location>
        <begin position="153"/>
        <end position="171"/>
    </location>
</feature>
<evidence type="ECO:0008006" key="4">
    <source>
        <dbReference type="Google" id="ProtNLM"/>
    </source>
</evidence>
<feature type="transmembrane region" description="Helical" evidence="1">
    <location>
        <begin position="121"/>
        <end position="141"/>
    </location>
</feature>
<feature type="transmembrane region" description="Helical" evidence="1">
    <location>
        <begin position="177"/>
        <end position="196"/>
    </location>
</feature>
<gene>
    <name evidence="2" type="ORF">ACH49W_15740</name>
</gene>
<organism evidence="2 3">
    <name type="scientific">Nocardia xishanensis</name>
    <dbReference type="NCBI Taxonomy" id="238964"/>
    <lineage>
        <taxon>Bacteria</taxon>
        <taxon>Bacillati</taxon>
        <taxon>Actinomycetota</taxon>
        <taxon>Actinomycetes</taxon>
        <taxon>Mycobacteriales</taxon>
        <taxon>Nocardiaceae</taxon>
        <taxon>Nocardia</taxon>
    </lineage>
</organism>
<dbReference type="EMBL" id="JBIRYO010000008">
    <property type="protein sequence ID" value="MFI2474827.1"/>
    <property type="molecule type" value="Genomic_DNA"/>
</dbReference>
<protein>
    <recommendedName>
        <fullName evidence="4">DUF4386 family protein</fullName>
    </recommendedName>
</protein>
<keyword evidence="1" id="KW-0472">Membrane</keyword>
<keyword evidence="1" id="KW-1133">Transmembrane helix</keyword>
<name>A0ABW7X142_9NOCA</name>
<dbReference type="Proteomes" id="UP001611415">
    <property type="component" value="Unassembled WGS sequence"/>
</dbReference>
<reference evidence="2 3" key="1">
    <citation type="submission" date="2024-10" db="EMBL/GenBank/DDBJ databases">
        <title>The Natural Products Discovery Center: Release of the First 8490 Sequenced Strains for Exploring Actinobacteria Biosynthetic Diversity.</title>
        <authorList>
            <person name="Kalkreuter E."/>
            <person name="Kautsar S.A."/>
            <person name="Yang D."/>
            <person name="Bader C.D."/>
            <person name="Teijaro C.N."/>
            <person name="Fluegel L."/>
            <person name="Davis C.M."/>
            <person name="Simpson J.R."/>
            <person name="Lauterbach L."/>
            <person name="Steele A.D."/>
            <person name="Gui C."/>
            <person name="Meng S."/>
            <person name="Li G."/>
            <person name="Viehrig K."/>
            <person name="Ye F."/>
            <person name="Su P."/>
            <person name="Kiefer A.F."/>
            <person name="Nichols A."/>
            <person name="Cepeda A.J."/>
            <person name="Yan W."/>
            <person name="Fan B."/>
            <person name="Jiang Y."/>
            <person name="Adhikari A."/>
            <person name="Zheng C.-J."/>
            <person name="Schuster L."/>
            <person name="Cowan T.M."/>
            <person name="Smanski M.J."/>
            <person name="Chevrette M.G."/>
            <person name="De Carvalho L.P.S."/>
            <person name="Shen B."/>
        </authorList>
    </citation>
    <scope>NUCLEOTIDE SEQUENCE [LARGE SCALE GENOMIC DNA]</scope>
    <source>
        <strain evidence="2 3">NPDC019275</strain>
    </source>
</reference>
<dbReference type="RefSeq" id="WP_357402191.1">
    <property type="nucleotide sequence ID" value="NZ_JBEYCD010000003.1"/>
</dbReference>
<proteinExistence type="predicted"/>
<comment type="caution">
    <text evidence="2">The sequence shown here is derived from an EMBL/GenBank/DDBJ whole genome shotgun (WGS) entry which is preliminary data.</text>
</comment>
<evidence type="ECO:0000256" key="1">
    <source>
        <dbReference type="SAM" id="Phobius"/>
    </source>
</evidence>
<keyword evidence="1" id="KW-0812">Transmembrane</keyword>
<evidence type="ECO:0000313" key="2">
    <source>
        <dbReference type="EMBL" id="MFI2474827.1"/>
    </source>
</evidence>
<feature type="transmembrane region" description="Helical" evidence="1">
    <location>
        <begin position="75"/>
        <end position="101"/>
    </location>
</feature>
<feature type="transmembrane region" description="Helical" evidence="1">
    <location>
        <begin position="42"/>
        <end position="63"/>
    </location>
</feature>
<sequence>MCGAALSIAGPLCIAGGTLHPIVAGKSHSAEALTSPGAPTAQILLGIGTILLILGLPGMYAWMRPRLGTAGFVGLICYLLANIVTAAGHLTVELFVAYPFASDADTAHLIAGNDNMIGTTAFALFNIVGAIVLLVGLGLMGASMLRNNTVPRWIAVLTLVAGLGFFVPIPATQGLTGFLYEAPRGIVVAAIGVLMLRQPGGLRRWSEDAGR</sequence>